<evidence type="ECO:0000256" key="2">
    <source>
        <dbReference type="ARBA" id="ARBA00022525"/>
    </source>
</evidence>
<evidence type="ECO:0000256" key="3">
    <source>
        <dbReference type="ARBA" id="ARBA00022651"/>
    </source>
</evidence>
<keyword evidence="9" id="KW-1185">Reference proteome</keyword>
<evidence type="ECO:0000256" key="5">
    <source>
        <dbReference type="ARBA" id="ARBA00022801"/>
    </source>
</evidence>
<dbReference type="PANTHER" id="PTHR38050:SF2">
    <property type="entry name" value="FERULOYL ESTERASE C-RELATED"/>
    <property type="match status" value="1"/>
</dbReference>
<evidence type="ECO:0000256" key="7">
    <source>
        <dbReference type="ARBA" id="ARBA00023326"/>
    </source>
</evidence>
<evidence type="ECO:0000313" key="8">
    <source>
        <dbReference type="EMBL" id="ROO87621.1"/>
    </source>
</evidence>
<dbReference type="PANTHER" id="PTHR38050">
    <property type="match status" value="1"/>
</dbReference>
<keyword evidence="2" id="KW-0964">Secreted</keyword>
<dbReference type="AlphaFoldDB" id="A0A3N1D281"/>
<comment type="caution">
    <text evidence="8">The sequence shown here is derived from an EMBL/GenBank/DDBJ whole genome shotgun (WGS) entry which is preliminary data.</text>
</comment>
<organism evidence="8 9">
    <name type="scientific">Actinocorallia herbida</name>
    <dbReference type="NCBI Taxonomy" id="58109"/>
    <lineage>
        <taxon>Bacteria</taxon>
        <taxon>Bacillati</taxon>
        <taxon>Actinomycetota</taxon>
        <taxon>Actinomycetes</taxon>
        <taxon>Streptosporangiales</taxon>
        <taxon>Thermomonosporaceae</taxon>
        <taxon>Actinocorallia</taxon>
    </lineage>
</organism>
<reference evidence="8 9" key="1">
    <citation type="submission" date="2018-11" db="EMBL/GenBank/DDBJ databases">
        <title>Sequencing the genomes of 1000 actinobacteria strains.</title>
        <authorList>
            <person name="Klenk H.-P."/>
        </authorList>
    </citation>
    <scope>NUCLEOTIDE SEQUENCE [LARGE SCALE GENOMIC DNA]</scope>
    <source>
        <strain evidence="8 9">DSM 44254</strain>
    </source>
</reference>
<dbReference type="InterPro" id="IPR029058">
    <property type="entry name" value="AB_hydrolase_fold"/>
</dbReference>
<evidence type="ECO:0000256" key="4">
    <source>
        <dbReference type="ARBA" id="ARBA00022729"/>
    </source>
</evidence>
<accession>A0A3N1D281</accession>
<dbReference type="Proteomes" id="UP000272400">
    <property type="component" value="Unassembled WGS sequence"/>
</dbReference>
<protein>
    <submittedName>
        <fullName evidence="8">Poly(3-hydroxybutyrate) depolymerase</fullName>
    </submittedName>
</protein>
<name>A0A3N1D281_9ACTN</name>
<dbReference type="Gene3D" id="3.40.50.1820">
    <property type="entry name" value="alpha/beta hydrolase"/>
    <property type="match status" value="1"/>
</dbReference>
<sequence length="441" mass="46935">MRSHPPRRMSNPDPETARARAARTVALPTMAVVAVALLPLPAAQAAPPLSDHLTITAAGTPAYRLEGDLTGGISVTDRVFDYETDKVQGTATLPGASGGTATVDLKISRNGIFGLSGTFALNDPQAQVQITANVSGNVTSPVDGTITWQANGTVRRGTRSTTQKVGFTLLDRRPDPGDHAIRITHAGQERSAVLRLPDDYDGTPRPVLFHFPGLLEAPSIAEFYGRMADYAQTRGFIMVTPEHYGQGWQGVPAGSTSPDVDDPGFVAALQDILVQRFNADPDRLYASGMSNGGFFTSKMACENQRFAAYAPVSGQLSDQAARDACHPGRPVPIALIHGDGDFVVPYAQAPESADFWARNNGCAATGTDTDLPDLDPGDNTTVTRRDYRDCPASAPVILYTIEGGGHNWPGGTPFLGPFLGGTTYDIDANAVIWDFVSRFHL</sequence>
<proteinExistence type="predicted"/>
<evidence type="ECO:0000256" key="6">
    <source>
        <dbReference type="ARBA" id="ARBA00023277"/>
    </source>
</evidence>
<gene>
    <name evidence="8" type="ORF">EDD29_5240</name>
</gene>
<keyword evidence="4" id="KW-0732">Signal</keyword>
<evidence type="ECO:0000313" key="9">
    <source>
        <dbReference type="Proteomes" id="UP000272400"/>
    </source>
</evidence>
<dbReference type="SUPFAM" id="SSF53474">
    <property type="entry name" value="alpha/beta-Hydrolases"/>
    <property type="match status" value="1"/>
</dbReference>
<keyword evidence="6" id="KW-0119">Carbohydrate metabolism</keyword>
<dbReference type="GO" id="GO:0005576">
    <property type="term" value="C:extracellular region"/>
    <property type="evidence" value="ECO:0007669"/>
    <property type="project" value="UniProtKB-SubCell"/>
</dbReference>
<keyword evidence="3" id="KW-0858">Xylan degradation</keyword>
<evidence type="ECO:0000256" key="1">
    <source>
        <dbReference type="ARBA" id="ARBA00004613"/>
    </source>
</evidence>
<keyword evidence="7" id="KW-0624">Polysaccharide degradation</keyword>
<comment type="subcellular location">
    <subcellularLocation>
        <location evidence="1">Secreted</location>
    </subcellularLocation>
</comment>
<dbReference type="EMBL" id="RJKE01000001">
    <property type="protein sequence ID" value="ROO87621.1"/>
    <property type="molecule type" value="Genomic_DNA"/>
</dbReference>
<dbReference type="InterPro" id="IPR043595">
    <property type="entry name" value="FaeB/C/D"/>
</dbReference>
<keyword evidence="5" id="KW-0378">Hydrolase</keyword>
<dbReference type="GO" id="GO:0030600">
    <property type="term" value="F:feruloyl esterase activity"/>
    <property type="evidence" value="ECO:0007669"/>
    <property type="project" value="InterPro"/>
</dbReference>
<dbReference type="GO" id="GO:0045493">
    <property type="term" value="P:xylan catabolic process"/>
    <property type="evidence" value="ECO:0007669"/>
    <property type="project" value="UniProtKB-KW"/>
</dbReference>